<dbReference type="RefSeq" id="WP_119787946.1">
    <property type="nucleotide sequence ID" value="NZ_QYUQ01000002.1"/>
</dbReference>
<name>A0A3A3GCT3_9BURK</name>
<dbReference type="PANTHER" id="PTHR43300">
    <property type="entry name" value="ACETYLTRANSFERASE"/>
    <property type="match status" value="1"/>
</dbReference>
<keyword evidence="5" id="KW-1185">Reference proteome</keyword>
<dbReference type="AlphaFoldDB" id="A0A3A3GCT3"/>
<dbReference type="PANTHER" id="PTHR43300:SF7">
    <property type="entry name" value="UDP-N-ACETYLBACILLOSAMINE N-ACETYLTRANSFERASE"/>
    <property type="match status" value="1"/>
</dbReference>
<organism evidence="4 5">
    <name type="scientific">Noviherbaspirillum sedimenti</name>
    <dbReference type="NCBI Taxonomy" id="2320865"/>
    <lineage>
        <taxon>Bacteria</taxon>
        <taxon>Pseudomonadati</taxon>
        <taxon>Pseudomonadota</taxon>
        <taxon>Betaproteobacteria</taxon>
        <taxon>Burkholderiales</taxon>
        <taxon>Oxalobacteraceae</taxon>
        <taxon>Noviherbaspirillum</taxon>
    </lineage>
</organism>
<gene>
    <name evidence="4" type="ORF">D3878_16160</name>
</gene>
<evidence type="ECO:0000259" key="3">
    <source>
        <dbReference type="Pfam" id="PF17836"/>
    </source>
</evidence>
<dbReference type="InterPro" id="IPR050179">
    <property type="entry name" value="Trans_hexapeptide_repeat"/>
</dbReference>
<dbReference type="OrthoDB" id="9794407at2"/>
<evidence type="ECO:0000313" key="5">
    <source>
        <dbReference type="Proteomes" id="UP000266327"/>
    </source>
</evidence>
<comment type="similarity">
    <text evidence="1">Belongs to the transferase hexapeptide repeat family.</text>
</comment>
<dbReference type="EMBL" id="QYUQ01000002">
    <property type="protein sequence ID" value="RJG04472.1"/>
    <property type="molecule type" value="Genomic_DNA"/>
</dbReference>
<dbReference type="Proteomes" id="UP000266327">
    <property type="component" value="Unassembled WGS sequence"/>
</dbReference>
<accession>A0A3A3GCT3</accession>
<protein>
    <submittedName>
        <fullName evidence="4">Acetyltransferase</fullName>
    </submittedName>
</protein>
<keyword evidence="4" id="KW-0808">Transferase</keyword>
<feature type="binding site" evidence="2">
    <location>
        <position position="70"/>
    </location>
    <ligand>
        <name>substrate</name>
    </ligand>
</feature>
<dbReference type="InterPro" id="IPR011004">
    <property type="entry name" value="Trimer_LpxA-like_sf"/>
</dbReference>
<evidence type="ECO:0000313" key="4">
    <source>
        <dbReference type="EMBL" id="RJG04472.1"/>
    </source>
</evidence>
<feature type="binding site" evidence="2">
    <location>
        <position position="146"/>
    </location>
    <ligand>
        <name>acetyl-CoA</name>
        <dbReference type="ChEBI" id="CHEBI:57288"/>
    </ligand>
</feature>
<sequence length="191" mass="19263">MNNRLLIVGAGGHGRSVAEAVMAIGQFAIAGFADDAAPSLPHVWDMPVLGNTADFQRYRAHADAAIVAIGNNALREALSDKLLQAGFSPVTLIHPRAIVSPSAIIGAGSVIMAGAIVGTEAKLGRGVIVNCGAVVDHHAQVEDFGHLGVNACMAGGAKLGRAAWLQAGVALGYGANVTPGMVLACAPASKK</sequence>
<proteinExistence type="inferred from homology"/>
<reference evidence="5" key="1">
    <citation type="submission" date="2018-09" db="EMBL/GenBank/DDBJ databases">
        <authorList>
            <person name="Zhu H."/>
        </authorList>
    </citation>
    <scope>NUCLEOTIDE SEQUENCE [LARGE SCALE GENOMIC DNA]</scope>
    <source>
        <strain evidence="5">K1S02-23</strain>
    </source>
</reference>
<dbReference type="NCBIfam" id="TIGR03570">
    <property type="entry name" value="NeuD_NnaD"/>
    <property type="match status" value="1"/>
</dbReference>
<dbReference type="Gene3D" id="2.160.10.10">
    <property type="entry name" value="Hexapeptide repeat proteins"/>
    <property type="match status" value="1"/>
</dbReference>
<dbReference type="Pfam" id="PF17836">
    <property type="entry name" value="PglD_N"/>
    <property type="match status" value="1"/>
</dbReference>
<dbReference type="GO" id="GO:0016740">
    <property type="term" value="F:transferase activity"/>
    <property type="evidence" value="ECO:0007669"/>
    <property type="project" value="UniProtKB-KW"/>
</dbReference>
<dbReference type="InterPro" id="IPR020019">
    <property type="entry name" value="AcTrfase_PglD-like"/>
</dbReference>
<evidence type="ECO:0000256" key="1">
    <source>
        <dbReference type="ARBA" id="ARBA00007274"/>
    </source>
</evidence>
<comment type="caution">
    <text evidence="4">The sequence shown here is derived from an EMBL/GenBank/DDBJ whole genome shotgun (WGS) entry which is preliminary data.</text>
</comment>
<dbReference type="InterPro" id="IPR041561">
    <property type="entry name" value="PglD_N"/>
</dbReference>
<feature type="domain" description="PglD N-terminal" evidence="3">
    <location>
        <begin position="4"/>
        <end position="82"/>
    </location>
</feature>
<dbReference type="Gene3D" id="3.40.50.20">
    <property type="match status" value="1"/>
</dbReference>
<dbReference type="CDD" id="cd03360">
    <property type="entry name" value="LbH_AT_putative"/>
    <property type="match status" value="1"/>
</dbReference>
<evidence type="ECO:0000256" key="2">
    <source>
        <dbReference type="PIRSR" id="PIRSR620019-2"/>
    </source>
</evidence>
<dbReference type="SUPFAM" id="SSF51161">
    <property type="entry name" value="Trimeric LpxA-like enzymes"/>
    <property type="match status" value="1"/>
</dbReference>